<evidence type="ECO:0000256" key="3">
    <source>
        <dbReference type="ARBA" id="ARBA00023157"/>
    </source>
</evidence>
<dbReference type="Gene3D" id="3.40.50.11320">
    <property type="match status" value="1"/>
</dbReference>
<keyword evidence="5" id="KW-0645">Protease</keyword>
<keyword evidence="5" id="KW-0378">Hydrolase</keyword>
<keyword evidence="8" id="KW-1185">Reference proteome</keyword>
<dbReference type="InterPro" id="IPR001563">
    <property type="entry name" value="Peptidase_S10"/>
</dbReference>
<evidence type="ECO:0000313" key="7">
    <source>
        <dbReference type="EMBL" id="KAG2436984.1"/>
    </source>
</evidence>
<evidence type="ECO:0000256" key="5">
    <source>
        <dbReference type="RuleBase" id="RU361156"/>
    </source>
</evidence>
<dbReference type="PRINTS" id="PR00724">
    <property type="entry name" value="CRBOXYPTASEC"/>
</dbReference>
<dbReference type="InterPro" id="IPR033124">
    <property type="entry name" value="Ser_caboxypep_his_AS"/>
</dbReference>
<evidence type="ECO:0000256" key="1">
    <source>
        <dbReference type="ARBA" id="ARBA00009431"/>
    </source>
</evidence>
<comment type="similarity">
    <text evidence="1 5">Belongs to the peptidase S10 family.</text>
</comment>
<evidence type="ECO:0000256" key="4">
    <source>
        <dbReference type="ARBA" id="ARBA00023180"/>
    </source>
</evidence>
<dbReference type="EC" id="3.4.16.-" evidence="5"/>
<dbReference type="GO" id="GO:0004185">
    <property type="term" value="F:serine-type carboxypeptidase activity"/>
    <property type="evidence" value="ECO:0007669"/>
    <property type="project" value="UniProtKB-UniRule"/>
</dbReference>
<dbReference type="SUPFAM" id="SSF53474">
    <property type="entry name" value="alpha/beta-Hydrolases"/>
    <property type="match status" value="1"/>
</dbReference>
<feature type="region of interest" description="Disordered" evidence="6">
    <location>
        <begin position="400"/>
        <end position="449"/>
    </location>
</feature>
<dbReference type="InterPro" id="IPR029058">
    <property type="entry name" value="AB_hydrolase_fold"/>
</dbReference>
<reference evidence="7" key="1">
    <citation type="journal article" date="2020" name="bioRxiv">
        <title>Comparative genomics of Chlamydomonas.</title>
        <authorList>
            <person name="Craig R.J."/>
            <person name="Hasan A.R."/>
            <person name="Ness R.W."/>
            <person name="Keightley P.D."/>
        </authorList>
    </citation>
    <scope>NUCLEOTIDE SEQUENCE</scope>
    <source>
        <strain evidence="7">CCAP 11/173</strain>
    </source>
</reference>
<dbReference type="AlphaFoldDB" id="A0A835TAW7"/>
<keyword evidence="2 5" id="KW-0732">Signal</keyword>
<dbReference type="PANTHER" id="PTHR11802">
    <property type="entry name" value="SERINE PROTEASE FAMILY S10 SERINE CARBOXYPEPTIDASE"/>
    <property type="match status" value="1"/>
</dbReference>
<evidence type="ECO:0000256" key="6">
    <source>
        <dbReference type="SAM" id="MobiDB-lite"/>
    </source>
</evidence>
<feature type="chain" id="PRO_5033110546" description="Carboxypeptidase" evidence="5">
    <location>
        <begin position="23"/>
        <end position="617"/>
    </location>
</feature>
<gene>
    <name evidence="7" type="ORF">HYH02_011416</name>
</gene>
<dbReference type="Proteomes" id="UP000613740">
    <property type="component" value="Unassembled WGS sequence"/>
</dbReference>
<sequence length="617" mass="65339">MADSWPAWLLLGALLALGSVRAARINALNAIRQHEDLAGAAAQREIIAARIQALRARPGDYSEAALDDLVPHLPGWGSVDDFNLFAGYVTVDEDAGRALFYVLAEAVDEPPAAAAGAGGATKPLVLWLNGGPGCSSLGGGFMTELGPFYPQPGGRTLAANPHAWNAFASVLWLESPAFVGFSYSNSSADAIVGDARTAADSRQFLLGFLERFPRFRDTPFYIAGESYAGHYVPNLAAAIVDGNKAAAAASGGRINLQGFLVGNPWTDAAIDNLGAVDYWWSHALVSDQTAAGIRANCNFTRIGPLDPHPAHANAVTRDELCDDFCNKAFGELGNINIYEIYADLCTEPAGLRRQVEALSWALGGGPDQQEEEVDVAGGGRRGLAGAAALSASAAAAAAAVRSSSNRNTATERPHRGKQHAAAAKAQSYRAARRQWQQQQQEEAAAGAASAAEAEGLLGASGDGADPGYDPCVDDEAETYLNLPEVQAALHANQTVKLPWRWTDCTRSIVYSREDLLASMLPTYQRLLTAGVRMLVFSGDVDGIVPVVGTRRWVASLRLKEKSPWRPWTAGGQVGGYVVEYAQGLTFATVRGAGHMVPYVQPARAAKLARSFLEGKPL</sequence>
<accession>A0A835TAW7</accession>
<proteinExistence type="inferred from homology"/>
<organism evidence="7 8">
    <name type="scientific">Chlamydomonas schloesseri</name>
    <dbReference type="NCBI Taxonomy" id="2026947"/>
    <lineage>
        <taxon>Eukaryota</taxon>
        <taxon>Viridiplantae</taxon>
        <taxon>Chlorophyta</taxon>
        <taxon>core chlorophytes</taxon>
        <taxon>Chlorophyceae</taxon>
        <taxon>CS clade</taxon>
        <taxon>Chlamydomonadales</taxon>
        <taxon>Chlamydomonadaceae</taxon>
        <taxon>Chlamydomonas</taxon>
    </lineage>
</organism>
<name>A0A835TAW7_9CHLO</name>
<dbReference type="OrthoDB" id="443318at2759"/>
<feature type="signal peptide" evidence="5">
    <location>
        <begin position="1"/>
        <end position="22"/>
    </location>
</feature>
<evidence type="ECO:0000256" key="2">
    <source>
        <dbReference type="ARBA" id="ARBA00022729"/>
    </source>
</evidence>
<comment type="caution">
    <text evidence="7">The sequence shown here is derived from an EMBL/GenBank/DDBJ whole genome shotgun (WGS) entry which is preliminary data.</text>
</comment>
<dbReference type="PANTHER" id="PTHR11802:SF201">
    <property type="entry name" value="CARBOXYPEPTIDASE"/>
    <property type="match status" value="1"/>
</dbReference>
<keyword evidence="4" id="KW-0325">Glycoprotein</keyword>
<feature type="compositionally biased region" description="Low complexity" evidence="6">
    <location>
        <begin position="419"/>
        <end position="449"/>
    </location>
</feature>
<dbReference type="PROSITE" id="PS00131">
    <property type="entry name" value="CARBOXYPEPT_SER_SER"/>
    <property type="match status" value="1"/>
</dbReference>
<keyword evidence="3" id="KW-1015">Disulfide bond</keyword>
<evidence type="ECO:0000313" key="8">
    <source>
        <dbReference type="Proteomes" id="UP000613740"/>
    </source>
</evidence>
<dbReference type="EMBL" id="JAEHOD010000048">
    <property type="protein sequence ID" value="KAG2436984.1"/>
    <property type="molecule type" value="Genomic_DNA"/>
</dbReference>
<dbReference type="GO" id="GO:0006508">
    <property type="term" value="P:proteolysis"/>
    <property type="evidence" value="ECO:0007669"/>
    <property type="project" value="UniProtKB-KW"/>
</dbReference>
<keyword evidence="5" id="KW-0121">Carboxypeptidase</keyword>
<dbReference type="Pfam" id="PF00450">
    <property type="entry name" value="Peptidase_S10"/>
    <property type="match status" value="1"/>
</dbReference>
<dbReference type="Gene3D" id="6.10.250.940">
    <property type="match status" value="1"/>
</dbReference>
<dbReference type="FunFam" id="3.40.50.11320:FF:000002">
    <property type="entry name" value="Carboxypeptidase"/>
    <property type="match status" value="1"/>
</dbReference>
<dbReference type="FunFam" id="3.40.50.1820:FF:000211">
    <property type="entry name" value="Carboxypeptidase"/>
    <property type="match status" value="1"/>
</dbReference>
<dbReference type="InterPro" id="IPR018202">
    <property type="entry name" value="Ser_caboxypep_ser_AS"/>
</dbReference>
<dbReference type="Gene3D" id="3.40.50.1820">
    <property type="entry name" value="alpha/beta hydrolase"/>
    <property type="match status" value="1"/>
</dbReference>
<protein>
    <recommendedName>
        <fullName evidence="5">Carboxypeptidase</fullName>
        <ecNumber evidence="5">3.4.16.-</ecNumber>
    </recommendedName>
</protein>
<dbReference type="PROSITE" id="PS00560">
    <property type="entry name" value="CARBOXYPEPT_SER_HIS"/>
    <property type="match status" value="1"/>
</dbReference>